<proteinExistence type="predicted"/>
<dbReference type="EMBL" id="ML213608">
    <property type="protein sequence ID" value="TFK37466.1"/>
    <property type="molecule type" value="Genomic_DNA"/>
</dbReference>
<evidence type="ECO:0000313" key="2">
    <source>
        <dbReference type="Proteomes" id="UP000308652"/>
    </source>
</evidence>
<reference evidence="1 2" key="1">
    <citation type="journal article" date="2019" name="Nat. Ecol. Evol.">
        <title>Megaphylogeny resolves global patterns of mushroom evolution.</title>
        <authorList>
            <person name="Varga T."/>
            <person name="Krizsan K."/>
            <person name="Foldi C."/>
            <person name="Dima B."/>
            <person name="Sanchez-Garcia M."/>
            <person name="Sanchez-Ramirez S."/>
            <person name="Szollosi G.J."/>
            <person name="Szarkandi J.G."/>
            <person name="Papp V."/>
            <person name="Albert L."/>
            <person name="Andreopoulos W."/>
            <person name="Angelini C."/>
            <person name="Antonin V."/>
            <person name="Barry K.W."/>
            <person name="Bougher N.L."/>
            <person name="Buchanan P."/>
            <person name="Buyck B."/>
            <person name="Bense V."/>
            <person name="Catcheside P."/>
            <person name="Chovatia M."/>
            <person name="Cooper J."/>
            <person name="Damon W."/>
            <person name="Desjardin D."/>
            <person name="Finy P."/>
            <person name="Geml J."/>
            <person name="Haridas S."/>
            <person name="Hughes K."/>
            <person name="Justo A."/>
            <person name="Karasinski D."/>
            <person name="Kautmanova I."/>
            <person name="Kiss B."/>
            <person name="Kocsube S."/>
            <person name="Kotiranta H."/>
            <person name="LaButti K.M."/>
            <person name="Lechner B.E."/>
            <person name="Liimatainen K."/>
            <person name="Lipzen A."/>
            <person name="Lukacs Z."/>
            <person name="Mihaltcheva S."/>
            <person name="Morgado L.N."/>
            <person name="Niskanen T."/>
            <person name="Noordeloos M.E."/>
            <person name="Ohm R.A."/>
            <person name="Ortiz-Santana B."/>
            <person name="Ovrebo C."/>
            <person name="Racz N."/>
            <person name="Riley R."/>
            <person name="Savchenko A."/>
            <person name="Shiryaev A."/>
            <person name="Soop K."/>
            <person name="Spirin V."/>
            <person name="Szebenyi C."/>
            <person name="Tomsovsky M."/>
            <person name="Tulloss R.E."/>
            <person name="Uehling J."/>
            <person name="Grigoriev I.V."/>
            <person name="Vagvolgyi C."/>
            <person name="Papp T."/>
            <person name="Martin F.M."/>
            <person name="Miettinen O."/>
            <person name="Hibbett D.S."/>
            <person name="Nagy L.G."/>
        </authorList>
    </citation>
    <scope>NUCLEOTIDE SEQUENCE [LARGE SCALE GENOMIC DNA]</scope>
    <source>
        <strain evidence="1 2">CBS 166.37</strain>
    </source>
</reference>
<name>A0A5C3LZE7_9AGAR</name>
<dbReference type="AlphaFoldDB" id="A0A5C3LZE7"/>
<protein>
    <submittedName>
        <fullName evidence="1">Uncharacterized protein</fullName>
    </submittedName>
</protein>
<sequence length="172" mass="20329">MEDNILTDPDSCVQFMKWRDLLWQTSLDYVPRLDSLSRKSVLLLKRETLEDFLGVGASESERPLLHIERRFLQFLLSPPGKGNQAENCKDAVDWTATELKKAKHEQDIRSMMRWLDNDELKKLERQILDSTNECYDLYWRWRSIAWNPEINTAIEADHTLLFLPPPRQNGLR</sequence>
<accession>A0A5C3LZE7</accession>
<dbReference type="Proteomes" id="UP000308652">
    <property type="component" value="Unassembled WGS sequence"/>
</dbReference>
<keyword evidence="2" id="KW-1185">Reference proteome</keyword>
<organism evidence="1 2">
    <name type="scientific">Crucibulum laeve</name>
    <dbReference type="NCBI Taxonomy" id="68775"/>
    <lineage>
        <taxon>Eukaryota</taxon>
        <taxon>Fungi</taxon>
        <taxon>Dikarya</taxon>
        <taxon>Basidiomycota</taxon>
        <taxon>Agaricomycotina</taxon>
        <taxon>Agaricomycetes</taxon>
        <taxon>Agaricomycetidae</taxon>
        <taxon>Agaricales</taxon>
        <taxon>Agaricineae</taxon>
        <taxon>Nidulariaceae</taxon>
        <taxon>Crucibulum</taxon>
    </lineage>
</organism>
<evidence type="ECO:0000313" key="1">
    <source>
        <dbReference type="EMBL" id="TFK37466.1"/>
    </source>
</evidence>
<gene>
    <name evidence="1" type="ORF">BDQ12DRAFT_160836</name>
</gene>